<protein>
    <submittedName>
        <fullName evidence="1">Uncharacterized protein</fullName>
    </submittedName>
</protein>
<evidence type="ECO:0000313" key="2">
    <source>
        <dbReference type="Proteomes" id="UP000321306"/>
    </source>
</evidence>
<comment type="caution">
    <text evidence="1">The sequence shown here is derived from an EMBL/GenBank/DDBJ whole genome shotgun (WGS) entry which is preliminary data.</text>
</comment>
<gene>
    <name evidence="1" type="ORF">DC3_28420</name>
</gene>
<organism evidence="1 2">
    <name type="scientific">Deinococcus cellulosilyticus (strain DSM 18568 / NBRC 106333 / KACC 11606 / 5516J-15)</name>
    <dbReference type="NCBI Taxonomy" id="1223518"/>
    <lineage>
        <taxon>Bacteria</taxon>
        <taxon>Thermotogati</taxon>
        <taxon>Deinococcota</taxon>
        <taxon>Deinococci</taxon>
        <taxon>Deinococcales</taxon>
        <taxon>Deinococcaceae</taxon>
        <taxon>Deinococcus</taxon>
    </lineage>
</organism>
<reference evidence="1 2" key="1">
    <citation type="submission" date="2019-07" db="EMBL/GenBank/DDBJ databases">
        <title>Whole genome shotgun sequence of Deinococcus cellulosilyticus NBRC 106333.</title>
        <authorList>
            <person name="Hosoyama A."/>
            <person name="Uohara A."/>
            <person name="Ohji S."/>
            <person name="Ichikawa N."/>
        </authorList>
    </citation>
    <scope>NUCLEOTIDE SEQUENCE [LARGE SCALE GENOMIC DNA]</scope>
    <source>
        <strain evidence="1 2">NBRC 106333</strain>
    </source>
</reference>
<dbReference type="AlphaFoldDB" id="A0A511N3Y5"/>
<keyword evidence="2" id="KW-1185">Reference proteome</keyword>
<dbReference type="RefSeq" id="WP_146885279.1">
    <property type="nucleotide sequence ID" value="NZ_BJXB01000012.1"/>
</dbReference>
<proteinExistence type="predicted"/>
<accession>A0A511N3Y5</accession>
<dbReference type="EMBL" id="BJXB01000012">
    <property type="protein sequence ID" value="GEM47207.1"/>
    <property type="molecule type" value="Genomic_DNA"/>
</dbReference>
<dbReference type="Proteomes" id="UP000321306">
    <property type="component" value="Unassembled WGS sequence"/>
</dbReference>
<name>A0A511N3Y5_DEIC1</name>
<evidence type="ECO:0000313" key="1">
    <source>
        <dbReference type="EMBL" id="GEM47207.1"/>
    </source>
</evidence>
<sequence length="97" mass="11012">MIAAFKLEKFEQLSLTQKMRFQQCCPDVAFGQPVIWPIPVGGADWMMMSDPRITAEACQQMEQVALDVGWTIPEDATWFEQIPSSWYPQGEEAPEDG</sequence>